<dbReference type="EMBL" id="CP068073">
    <property type="protein sequence ID" value="QQS84082.1"/>
    <property type="molecule type" value="Genomic_DNA"/>
</dbReference>
<dbReference type="Proteomes" id="UP000595942">
    <property type="component" value="Chromosome"/>
</dbReference>
<keyword evidence="3" id="KW-1185">Reference proteome</keyword>
<protein>
    <submittedName>
        <fullName evidence="2">Uncharacterized protein</fullName>
    </submittedName>
</protein>
<keyword evidence="1" id="KW-0812">Transmembrane</keyword>
<organism evidence="2 3">
    <name type="scientific">Staphylococcus condimenti</name>
    <dbReference type="NCBI Taxonomy" id="70255"/>
    <lineage>
        <taxon>Bacteria</taxon>
        <taxon>Bacillati</taxon>
        <taxon>Bacillota</taxon>
        <taxon>Bacilli</taxon>
        <taxon>Bacillales</taxon>
        <taxon>Staphylococcaceae</taxon>
        <taxon>Staphylococcus</taxon>
    </lineage>
</organism>
<keyword evidence="1" id="KW-1133">Transmembrane helix</keyword>
<gene>
    <name evidence="2" type="ORF">I6J05_05885</name>
</gene>
<name>A0AB37H542_9STAP</name>
<evidence type="ECO:0000256" key="1">
    <source>
        <dbReference type="SAM" id="Phobius"/>
    </source>
</evidence>
<evidence type="ECO:0000313" key="2">
    <source>
        <dbReference type="EMBL" id="QQS84082.1"/>
    </source>
</evidence>
<dbReference type="AlphaFoldDB" id="A0AB37H542"/>
<evidence type="ECO:0000313" key="3">
    <source>
        <dbReference type="Proteomes" id="UP000595942"/>
    </source>
</evidence>
<dbReference type="KEGG" id="scv:A4G25_12580"/>
<accession>A0AB37H542</accession>
<proteinExistence type="predicted"/>
<keyword evidence="1" id="KW-0472">Membrane</keyword>
<feature type="transmembrane region" description="Helical" evidence="1">
    <location>
        <begin position="33"/>
        <end position="56"/>
    </location>
</feature>
<reference evidence="2 3" key="1">
    <citation type="submission" date="2021-01" db="EMBL/GenBank/DDBJ databases">
        <title>FDA dAtabase for Regulatory Grade micrObial Sequences (FDA-ARGOS): Supporting development and validation of Infectious Disease Dx tests.</title>
        <authorList>
            <person name="Sproer C."/>
            <person name="Gronow S."/>
            <person name="Severitt S."/>
            <person name="Schroder I."/>
            <person name="Tallon L."/>
            <person name="Sadzewicz L."/>
            <person name="Zhao X."/>
            <person name="Boylan J."/>
            <person name="Ott S."/>
            <person name="Bowen H."/>
            <person name="Vavikolanu K."/>
            <person name="Mehta A."/>
            <person name="Aluvathingal J."/>
            <person name="Nadendla S."/>
            <person name="Lowell S."/>
            <person name="Myers T."/>
            <person name="Yan Y."/>
            <person name="Sichtig H."/>
        </authorList>
    </citation>
    <scope>NUCLEOTIDE SEQUENCE [LARGE SCALE GENOMIC DNA]</scope>
    <source>
        <strain evidence="2 3">FDAARGOS_1148</strain>
    </source>
</reference>
<sequence>MMNLSVLLLQYAGYYFYRGESKMLDFIKGFFKFFFGLALIVSLVVGVGVAVFAYVFKKDFEDIERRTKEIVSDIESGNE</sequence>